<keyword evidence="1" id="KW-0732">Signal</keyword>
<dbReference type="RefSeq" id="XP_018736186.1">
    <property type="nucleotide sequence ID" value="XM_018881738.1"/>
</dbReference>
<evidence type="ECO:0000313" key="3">
    <source>
        <dbReference type="EMBL" id="ANB13709.1"/>
    </source>
</evidence>
<proteinExistence type="predicted"/>
<keyword evidence="4" id="KW-1185">Reference proteome</keyword>
<sequence>MILCQFPRLMALLLPLLALIYGETNTCPAQTCLVSSSGGKFNGICQASFSEFLGIPYAQPPTGNLRFANAVQYTPNSSPRNAKTLPPYCPQTSTTVTSTHEDCLYLNVYTPSTKASNEVLFWIHGGSFIQGGSADPVFNGSQLAQAENIVVVTVNYRLGALGFYDSPETGTNFGLTDVVMALKWVNENIASYGGKPDSVTIAGESSGATVVRTLLMTPSAKGLFSRAIIQSDPQAYSANNSTVSQDGIAPIIDQSLGCSTNSGEDLITCLRNASVSDILSAQMNVYSELTNIPGVNSVYPFGPNVNSENLPMDLTPALTSQSPIVNPVEVMIGVVKDEGLAAVSQVFGSAGMTPDIYQYALAAQLGPVGAGKILSSSLFSTDINSSTYPQGINYELQLSSIATEYEFSCPSQMTAQLYQTSSHKYTYFYQFVEGIQYPDNSGFALCSNGAVCHEDDLYLVFGTYPNPTSLSSSQTSLVKEVQTRWGSFVKNGNPNCNGYSNWTPSSGQNLNVQLLGGQGSISSIDQAQCQFLDTQLGYYW</sequence>
<feature type="domain" description="Carboxylesterase type B" evidence="2">
    <location>
        <begin position="34"/>
        <end position="531"/>
    </location>
</feature>
<evidence type="ECO:0000259" key="2">
    <source>
        <dbReference type="Pfam" id="PF00135"/>
    </source>
</evidence>
<dbReference type="OrthoDB" id="6846267at2759"/>
<evidence type="ECO:0000313" key="4">
    <source>
        <dbReference type="Proteomes" id="UP000189580"/>
    </source>
</evidence>
<dbReference type="PANTHER" id="PTHR11559">
    <property type="entry name" value="CARBOXYLESTERASE"/>
    <property type="match status" value="1"/>
</dbReference>
<dbReference type="InterPro" id="IPR019819">
    <property type="entry name" value="Carboxylesterase_B_CS"/>
</dbReference>
<dbReference type="SUPFAM" id="SSF53474">
    <property type="entry name" value="alpha/beta-Hydrolases"/>
    <property type="match status" value="1"/>
</dbReference>
<organism evidence="3 4">
    <name type="scientific">Sugiyamaella lignohabitans</name>
    <dbReference type="NCBI Taxonomy" id="796027"/>
    <lineage>
        <taxon>Eukaryota</taxon>
        <taxon>Fungi</taxon>
        <taxon>Dikarya</taxon>
        <taxon>Ascomycota</taxon>
        <taxon>Saccharomycotina</taxon>
        <taxon>Dipodascomycetes</taxon>
        <taxon>Dipodascales</taxon>
        <taxon>Trichomonascaceae</taxon>
        <taxon>Sugiyamaella</taxon>
    </lineage>
</organism>
<dbReference type="ESTHER" id="9asco-a0a167e6j7">
    <property type="family name" value="Fungal_carboxylesterase_lipase"/>
</dbReference>
<feature type="signal peptide" evidence="1">
    <location>
        <begin position="1"/>
        <end position="22"/>
    </location>
</feature>
<dbReference type="Proteomes" id="UP000189580">
    <property type="component" value="Chromosome d"/>
</dbReference>
<reference evidence="3 4" key="1">
    <citation type="submission" date="2016-02" db="EMBL/GenBank/DDBJ databases">
        <title>Complete genome sequence and transcriptome regulation of the pentose utilising yeast Sugiyamaella lignohabitans.</title>
        <authorList>
            <person name="Bellasio M."/>
            <person name="Peymann A."/>
            <person name="Valli M."/>
            <person name="Sipitzky M."/>
            <person name="Graf A."/>
            <person name="Sauer M."/>
            <person name="Marx H."/>
            <person name="Mattanovich D."/>
        </authorList>
    </citation>
    <scope>NUCLEOTIDE SEQUENCE [LARGE SCALE GENOMIC DNA]</scope>
    <source>
        <strain evidence="3 4">CBS 10342</strain>
    </source>
</reference>
<dbReference type="InterPro" id="IPR029058">
    <property type="entry name" value="AB_hydrolase_fold"/>
</dbReference>
<dbReference type="InterPro" id="IPR050309">
    <property type="entry name" value="Type-B_Carboxylest/Lipase"/>
</dbReference>
<protein>
    <recommendedName>
        <fullName evidence="2">Carboxylesterase type B domain-containing protein</fullName>
    </recommendedName>
</protein>
<dbReference type="Pfam" id="PF00135">
    <property type="entry name" value="COesterase"/>
    <property type="match status" value="1"/>
</dbReference>
<name>A0A167E6J7_9ASCO</name>
<dbReference type="AlphaFoldDB" id="A0A167E6J7"/>
<dbReference type="EMBL" id="CP014502">
    <property type="protein sequence ID" value="ANB13709.1"/>
    <property type="molecule type" value="Genomic_DNA"/>
</dbReference>
<dbReference type="PROSITE" id="PS00941">
    <property type="entry name" value="CARBOXYLESTERASE_B_2"/>
    <property type="match status" value="1"/>
</dbReference>
<feature type="chain" id="PRO_5007885579" description="Carboxylesterase type B domain-containing protein" evidence="1">
    <location>
        <begin position="23"/>
        <end position="540"/>
    </location>
</feature>
<dbReference type="GeneID" id="30036808"/>
<dbReference type="KEGG" id="slb:AWJ20_4652"/>
<accession>A0A167E6J7</accession>
<dbReference type="InterPro" id="IPR002018">
    <property type="entry name" value="CarbesteraseB"/>
</dbReference>
<evidence type="ECO:0000256" key="1">
    <source>
        <dbReference type="SAM" id="SignalP"/>
    </source>
</evidence>
<dbReference type="Gene3D" id="3.40.50.1820">
    <property type="entry name" value="alpha/beta hydrolase"/>
    <property type="match status" value="1"/>
</dbReference>
<gene>
    <name evidence="3" type="ORF">AWJ20_4652</name>
</gene>